<proteinExistence type="predicted"/>
<evidence type="ECO:0000259" key="1">
    <source>
        <dbReference type="Pfam" id="PF10026"/>
    </source>
</evidence>
<dbReference type="Proteomes" id="UP000179284">
    <property type="component" value="Chromosome I"/>
</dbReference>
<dbReference type="GO" id="GO:0008233">
    <property type="term" value="F:peptidase activity"/>
    <property type="evidence" value="ECO:0007669"/>
    <property type="project" value="UniProtKB-KW"/>
</dbReference>
<keyword evidence="3" id="KW-1185">Reference proteome</keyword>
<dbReference type="InterPro" id="IPR018728">
    <property type="entry name" value="DUF2268"/>
</dbReference>
<dbReference type="AlphaFoldDB" id="A0A1D9P4I9"/>
<reference evidence="3" key="1">
    <citation type="submission" date="2016-10" db="EMBL/GenBank/DDBJ databases">
        <title>The complete genome sequence of the rumen bacterium Butyrivibrio hungatei MB2003.</title>
        <authorList>
            <person name="Palevich N."/>
            <person name="Kelly W.J."/>
            <person name="Leahy S.C."/>
            <person name="Altermann E."/>
            <person name="Rakonjac J."/>
            <person name="Attwood G.T."/>
        </authorList>
    </citation>
    <scope>NUCLEOTIDE SEQUENCE [LARGE SCALE GENOMIC DNA]</scope>
    <source>
        <strain evidence="3">MB2003</strain>
    </source>
</reference>
<accession>A0A1D9P4I9</accession>
<dbReference type="Pfam" id="PF10026">
    <property type="entry name" value="DUF2268"/>
    <property type="match status" value="1"/>
</dbReference>
<organism evidence="2 3">
    <name type="scientific">Butyrivibrio hungatei</name>
    <dbReference type="NCBI Taxonomy" id="185008"/>
    <lineage>
        <taxon>Bacteria</taxon>
        <taxon>Bacillati</taxon>
        <taxon>Bacillota</taxon>
        <taxon>Clostridia</taxon>
        <taxon>Lachnospirales</taxon>
        <taxon>Lachnospiraceae</taxon>
        <taxon>Butyrivibrio</taxon>
    </lineage>
</organism>
<evidence type="ECO:0000313" key="2">
    <source>
        <dbReference type="EMBL" id="AOZ97412.1"/>
    </source>
</evidence>
<dbReference type="RefSeq" id="WP_071177019.1">
    <property type="nucleotide sequence ID" value="NZ_CP017831.1"/>
</dbReference>
<evidence type="ECO:0000313" key="3">
    <source>
        <dbReference type="Proteomes" id="UP000179284"/>
    </source>
</evidence>
<protein>
    <submittedName>
        <fullName evidence="2">Zn-dependent protease</fullName>
    </submittedName>
</protein>
<keyword evidence="2" id="KW-0645">Protease</keyword>
<sequence length="301" mass="34439">MKVSRVYSPDIYTKIMLAEQDKKDDIYRYEMMMPFMGKWDCYHIPLKPTHPGGYDIIMANNRMGLMPPSAVDSSLESSIDLLSDEKIWDDCQSAIETALSRFEERGIELKVTDYLYSLFLANPTNAYTVMNEGYCGDGGIPGYIMAWLVPSKETIKRLPSALAHETNHNVRYQFIKWTNDINLAEMIVSEGLAENYATTIFGEEFLGPWVTKTDMELMPLIKEIIHDGLEVTGFDNITSYLYGDEMAEIQQFPKVGLPYCAGYATGYYLIKHYLEKTKIPIEEATILPAKEILDEVEDFWT</sequence>
<dbReference type="GO" id="GO:0006508">
    <property type="term" value="P:proteolysis"/>
    <property type="evidence" value="ECO:0007669"/>
    <property type="project" value="UniProtKB-KW"/>
</dbReference>
<dbReference type="KEGG" id="bhu:bhn_I2380"/>
<gene>
    <name evidence="2" type="ORF">bhn_I2380</name>
</gene>
<name>A0A1D9P4I9_9FIRM</name>
<dbReference type="OrthoDB" id="148961at2"/>
<dbReference type="EMBL" id="CP017831">
    <property type="protein sequence ID" value="AOZ97412.1"/>
    <property type="molecule type" value="Genomic_DNA"/>
</dbReference>
<feature type="domain" description="DUF2268" evidence="1">
    <location>
        <begin position="87"/>
        <end position="293"/>
    </location>
</feature>
<keyword evidence="2" id="KW-0378">Hydrolase</keyword>